<feature type="domain" description="SCP" evidence="1">
    <location>
        <begin position="28"/>
        <end position="188"/>
    </location>
</feature>
<dbReference type="InterPro" id="IPR001283">
    <property type="entry name" value="CRISP-related"/>
</dbReference>
<dbReference type="OrthoDB" id="5877551at2759"/>
<dbReference type="CDD" id="cd05380">
    <property type="entry name" value="CAP_euk"/>
    <property type="match status" value="1"/>
</dbReference>
<dbReference type="InterPro" id="IPR014044">
    <property type="entry name" value="CAP_dom"/>
</dbReference>
<evidence type="ECO:0000313" key="2">
    <source>
        <dbReference type="EMBL" id="VBB34183.1"/>
    </source>
</evidence>
<dbReference type="EMBL" id="UPTC01003162">
    <property type="protein sequence ID" value="VBB34183.1"/>
    <property type="molecule type" value="Genomic_DNA"/>
</dbReference>
<reference evidence="2 3" key="1">
    <citation type="submission" date="2018-08" db="EMBL/GenBank/DDBJ databases">
        <authorList>
            <person name="Laetsch R D."/>
            <person name="Stevens L."/>
            <person name="Kumar S."/>
            <person name="Blaxter L. M."/>
        </authorList>
    </citation>
    <scope>NUCLEOTIDE SEQUENCE [LARGE SCALE GENOMIC DNA]</scope>
</reference>
<keyword evidence="3" id="KW-1185">Reference proteome</keyword>
<dbReference type="SUPFAM" id="SSF55797">
    <property type="entry name" value="PR-1-like"/>
    <property type="match status" value="1"/>
</dbReference>
<name>A0A498SKM5_ACAVI</name>
<evidence type="ECO:0000313" key="3">
    <source>
        <dbReference type="Proteomes" id="UP000276991"/>
    </source>
</evidence>
<protein>
    <recommendedName>
        <fullName evidence="1">SCP domain-containing protein</fullName>
    </recommendedName>
</protein>
<proteinExistence type="predicted"/>
<dbReference type="InterPro" id="IPR018244">
    <property type="entry name" value="Allrgn_V5/Tpx1_CS"/>
</dbReference>
<dbReference type="PANTHER" id="PTHR10334">
    <property type="entry name" value="CYSTEINE-RICH SECRETORY PROTEIN-RELATED"/>
    <property type="match status" value="1"/>
</dbReference>
<dbReference type="PROSITE" id="PS01010">
    <property type="entry name" value="CRISP_2"/>
    <property type="match status" value="1"/>
</dbReference>
<evidence type="ECO:0000259" key="1">
    <source>
        <dbReference type="SMART" id="SM00198"/>
    </source>
</evidence>
<dbReference type="InterPro" id="IPR035940">
    <property type="entry name" value="CAP_sf"/>
</dbReference>
<dbReference type="GO" id="GO:0005576">
    <property type="term" value="C:extracellular region"/>
    <property type="evidence" value="ECO:0007669"/>
    <property type="project" value="InterPro"/>
</dbReference>
<dbReference type="Proteomes" id="UP000276991">
    <property type="component" value="Unassembled WGS sequence"/>
</dbReference>
<dbReference type="PRINTS" id="PR00838">
    <property type="entry name" value="V5ALLERGEN"/>
</dbReference>
<dbReference type="SMART" id="SM00198">
    <property type="entry name" value="SCP"/>
    <property type="match status" value="1"/>
</dbReference>
<gene>
    <name evidence="2" type="ORF">NAV_LOCUS8974</name>
</gene>
<organism evidence="2 3">
    <name type="scientific">Acanthocheilonema viteae</name>
    <name type="common">Filarial nematode worm</name>
    <name type="synonym">Dipetalonema viteae</name>
    <dbReference type="NCBI Taxonomy" id="6277"/>
    <lineage>
        <taxon>Eukaryota</taxon>
        <taxon>Metazoa</taxon>
        <taxon>Ecdysozoa</taxon>
        <taxon>Nematoda</taxon>
        <taxon>Chromadorea</taxon>
        <taxon>Rhabditida</taxon>
        <taxon>Spirurina</taxon>
        <taxon>Spiruromorpha</taxon>
        <taxon>Filarioidea</taxon>
        <taxon>Onchocercidae</taxon>
        <taxon>Acanthocheilonema</taxon>
    </lineage>
</organism>
<dbReference type="Gene3D" id="3.40.33.10">
    <property type="entry name" value="CAP"/>
    <property type="match status" value="1"/>
</dbReference>
<dbReference type="PRINTS" id="PR00837">
    <property type="entry name" value="V5TPXLIKE"/>
</dbReference>
<dbReference type="Pfam" id="PF00188">
    <property type="entry name" value="CAP"/>
    <property type="match status" value="1"/>
</dbReference>
<sequence length="223" mass="25704">MFNKDFIAYYILRAVKSLQCPGSKLPSGQRRRIVRQHNVFRSRLIHGLLVNSEGKRMPRGKNMLRLRWSCKLEKSAQQWADRCITQHSPQAMRREVGENIYWSTGAESRKLTVGTDAGRSWWSELAELYVDNPANTLTRNVTRRAVLHFTQMAWGKTYEIGCGVALNCENGRKLIFVCQYNPVGNWIGDLIYELGEPCKNNEDCDTNKCIRRSGLCKMTNVRN</sequence>
<dbReference type="STRING" id="6277.A0A498SKM5"/>
<dbReference type="AlphaFoldDB" id="A0A498SKM5"/>
<dbReference type="InterPro" id="IPR002413">
    <property type="entry name" value="V5_allergen-like"/>
</dbReference>
<accession>A0A498SKM5</accession>